<dbReference type="AlphaFoldDB" id="A0A836AG09"/>
<evidence type="ECO:0000256" key="3">
    <source>
        <dbReference type="ARBA" id="ARBA00023163"/>
    </source>
</evidence>
<dbReference type="PANTHER" id="PTHR23326">
    <property type="entry name" value="CCR4 NOT-RELATED"/>
    <property type="match status" value="1"/>
</dbReference>
<sequence>MAWDVGYLTHLYFHPHLIKSTEAECTLKVKRETVLDHVVFWFSCADQQVKTPRSSFSLWDLAEGPKVQYLAAKVLKKQLWKFHTKYTVWFQMHEEPKAITVEFGQGTYIG</sequence>
<dbReference type="GO" id="GO:0030015">
    <property type="term" value="C:CCR4-NOT core complex"/>
    <property type="evidence" value="ECO:0007669"/>
    <property type="project" value="InterPro"/>
</dbReference>
<feature type="domain" description="NOT2/NOT3/NOT5 C-terminal" evidence="4">
    <location>
        <begin position="63"/>
        <end position="109"/>
    </location>
</feature>
<evidence type="ECO:0000313" key="5">
    <source>
        <dbReference type="EMBL" id="KAG5215140.1"/>
    </source>
</evidence>
<dbReference type="EMBL" id="JAEMGP010000001">
    <property type="protein sequence ID" value="KAG5215140.1"/>
    <property type="molecule type" value="Genomic_DNA"/>
</dbReference>
<dbReference type="Proteomes" id="UP000664991">
    <property type="component" value="Unassembled WGS sequence"/>
</dbReference>
<evidence type="ECO:0000256" key="2">
    <source>
        <dbReference type="ARBA" id="ARBA00023015"/>
    </source>
</evidence>
<keyword evidence="3" id="KW-0804">Transcription</keyword>
<dbReference type="InterPro" id="IPR040168">
    <property type="entry name" value="Not2/3/5"/>
</dbReference>
<dbReference type="InterPro" id="IPR038635">
    <property type="entry name" value="CCR4-NOT_su2/3/5_C_sf"/>
</dbReference>
<accession>A0A836AG09</accession>
<reference evidence="5 6" key="1">
    <citation type="submission" date="2020-12" db="EMBL/GenBank/DDBJ databases">
        <title>De novo assembly of Tibetan sheep genome.</title>
        <authorList>
            <person name="Li X."/>
        </authorList>
    </citation>
    <scope>NUCLEOTIDE SEQUENCE [LARGE SCALE GENOMIC DNA]</scope>
    <source>
        <tissue evidence="5">Heart</tissue>
    </source>
</reference>
<dbReference type="InterPro" id="IPR007282">
    <property type="entry name" value="NOT2/3/5_C"/>
</dbReference>
<comment type="caution">
    <text evidence="5">The sequence shown here is derived from an EMBL/GenBank/DDBJ whole genome shotgun (WGS) entry which is preliminary data.</text>
</comment>
<evidence type="ECO:0000256" key="1">
    <source>
        <dbReference type="ARBA" id="ARBA00007682"/>
    </source>
</evidence>
<name>A0A836AG09_SHEEP</name>
<evidence type="ECO:0000313" key="6">
    <source>
        <dbReference type="Proteomes" id="UP000664991"/>
    </source>
</evidence>
<gene>
    <name evidence="5" type="ORF">JEQ12_000716</name>
</gene>
<protein>
    <recommendedName>
        <fullName evidence="4">NOT2/NOT3/NOT5 C-terminal domain-containing protein</fullName>
    </recommendedName>
</protein>
<keyword evidence="2" id="KW-0805">Transcription regulation</keyword>
<organism evidence="5 6">
    <name type="scientific">Ovis aries</name>
    <name type="common">Sheep</name>
    <dbReference type="NCBI Taxonomy" id="9940"/>
    <lineage>
        <taxon>Eukaryota</taxon>
        <taxon>Metazoa</taxon>
        <taxon>Chordata</taxon>
        <taxon>Craniata</taxon>
        <taxon>Vertebrata</taxon>
        <taxon>Euteleostomi</taxon>
        <taxon>Mammalia</taxon>
        <taxon>Eutheria</taxon>
        <taxon>Laurasiatheria</taxon>
        <taxon>Artiodactyla</taxon>
        <taxon>Ruminantia</taxon>
        <taxon>Pecora</taxon>
        <taxon>Bovidae</taxon>
        <taxon>Caprinae</taxon>
        <taxon>Ovis</taxon>
    </lineage>
</organism>
<dbReference type="Gene3D" id="2.30.30.1020">
    <property type="entry name" value="CCR4-NOT complex subunit 2/3/5, C-terminal domain"/>
    <property type="match status" value="1"/>
</dbReference>
<comment type="similarity">
    <text evidence="1">Belongs to the CNOT2/3/5 family.</text>
</comment>
<dbReference type="GO" id="GO:0006355">
    <property type="term" value="P:regulation of DNA-templated transcription"/>
    <property type="evidence" value="ECO:0007669"/>
    <property type="project" value="InterPro"/>
</dbReference>
<dbReference type="Pfam" id="PF04153">
    <property type="entry name" value="NOT2_3_5_C"/>
    <property type="match status" value="1"/>
</dbReference>
<proteinExistence type="inferred from homology"/>
<evidence type="ECO:0000259" key="4">
    <source>
        <dbReference type="Pfam" id="PF04153"/>
    </source>
</evidence>
<dbReference type="GO" id="GO:2000036">
    <property type="term" value="P:regulation of stem cell population maintenance"/>
    <property type="evidence" value="ECO:0007669"/>
    <property type="project" value="UniProtKB-ARBA"/>
</dbReference>